<protein>
    <submittedName>
        <fullName evidence="1">Uncharacterized protein</fullName>
    </submittedName>
</protein>
<sequence length="221" mass="26152">MLKRRVFSVIFFLTLFLGYSQNNNGLGLIFEEIPVDNGEIYLNRKIDKIIIVEKLYSNIKLKENTIDITDNNINDYLSDLSFKKEGKKYLYFYISEYTKIGNSAFTDNKTKSQLNQSCFDPPRDFKKIIFEKIEFEEFKACNEIFNNNNSTFYIDFLNSYYGFIISSKKGKNNYKLHCINSECKSQYELVINKENMIYKKIKENLSIFYINETYIIVSDKG</sequence>
<proteinExistence type="predicted"/>
<organism evidence="1 2">
    <name type="scientific">Kordia aestuariivivens</name>
    <dbReference type="NCBI Taxonomy" id="2759037"/>
    <lineage>
        <taxon>Bacteria</taxon>
        <taxon>Pseudomonadati</taxon>
        <taxon>Bacteroidota</taxon>
        <taxon>Flavobacteriia</taxon>
        <taxon>Flavobacteriales</taxon>
        <taxon>Flavobacteriaceae</taxon>
        <taxon>Kordia</taxon>
    </lineage>
</organism>
<evidence type="ECO:0000313" key="2">
    <source>
        <dbReference type="Proteomes" id="UP000619238"/>
    </source>
</evidence>
<accession>A0ABR7QBV4</accession>
<comment type="caution">
    <text evidence="1">The sequence shown here is derived from an EMBL/GenBank/DDBJ whole genome shotgun (WGS) entry which is preliminary data.</text>
</comment>
<reference evidence="1 2" key="1">
    <citation type="submission" date="2020-07" db="EMBL/GenBank/DDBJ databases">
        <title>Description of Kordia aestuariivivens sp. nov., isolated from a tidal flat.</title>
        <authorList>
            <person name="Park S."/>
            <person name="Yoon J.-H."/>
        </authorList>
    </citation>
    <scope>NUCLEOTIDE SEQUENCE [LARGE SCALE GENOMIC DNA]</scope>
    <source>
        <strain evidence="1 2">YSTF-M3</strain>
    </source>
</reference>
<evidence type="ECO:0000313" key="1">
    <source>
        <dbReference type="EMBL" id="MBC8756062.1"/>
    </source>
</evidence>
<gene>
    <name evidence="1" type="ORF">H2O64_15400</name>
</gene>
<dbReference type="Proteomes" id="UP000619238">
    <property type="component" value="Unassembled WGS sequence"/>
</dbReference>
<name>A0ABR7QBV4_9FLAO</name>
<dbReference type="EMBL" id="JACGWS010000009">
    <property type="protein sequence ID" value="MBC8756062.1"/>
    <property type="molecule type" value="Genomic_DNA"/>
</dbReference>
<dbReference type="RefSeq" id="WP_187563101.1">
    <property type="nucleotide sequence ID" value="NZ_JACGWS010000009.1"/>
</dbReference>
<keyword evidence="2" id="KW-1185">Reference proteome</keyword>